<name>A0AAD6ZM63_9AGAR</name>
<feature type="domain" description="CxC5 like cysteine cluster associated with KDZ" evidence="1">
    <location>
        <begin position="265"/>
        <end position="370"/>
    </location>
</feature>
<dbReference type="AlphaFoldDB" id="A0AAD6ZM63"/>
<comment type="caution">
    <text evidence="2">The sequence shown here is derived from an EMBL/GenBank/DDBJ whole genome shotgun (WGS) entry which is preliminary data.</text>
</comment>
<accession>A0AAD6ZM63</accession>
<protein>
    <recommendedName>
        <fullName evidence="1">CxC5 like cysteine cluster associated with KDZ domain-containing protein</fullName>
    </recommendedName>
</protein>
<organism evidence="2 3">
    <name type="scientific">Mycena albidolilacea</name>
    <dbReference type="NCBI Taxonomy" id="1033008"/>
    <lineage>
        <taxon>Eukaryota</taxon>
        <taxon>Fungi</taxon>
        <taxon>Dikarya</taxon>
        <taxon>Basidiomycota</taxon>
        <taxon>Agaricomycotina</taxon>
        <taxon>Agaricomycetes</taxon>
        <taxon>Agaricomycetidae</taxon>
        <taxon>Agaricales</taxon>
        <taxon>Marasmiineae</taxon>
        <taxon>Mycenaceae</taxon>
        <taxon>Mycena</taxon>
    </lineage>
</organism>
<sequence>MRLLTDDDMAPTVHDKLAHIYTHTKIEHLIFHLGRDIFQCGSSVGGVHQSLTVHAALRWNMLTKPGPRRLGSEGGRNPGKFWTTPWWNFTGPATNLRTNLKPGTIDSLTAGLTNQPLVTGLDTGIPLTTGIKSPPESPINSHGTFHAAVLLHTSPSSPLAEAVLLLERLLTHDSLKQNLKFHDIQTFFELTSQMWPEIVPPGKLRPVILPSPVAVFIASMQALDINIIHLTWHAFADLAEAHHLENPISLDDRFRVHTQEHKFGAESLGPPVSFCMHCSSPQALAEESVVEGHLYTLRRGVLPVYSKLLYCRKCHIRYYNNYLVQNAVDPLACFTKSAYVEPELCNYFALQMAQSHDTCQSIARVYNLSLGTSTFPNTSHLDDQMTGELVLDSFILHAIMQDNEKSTRDPLLATSRLWLKEITKWWAQANQCEDGNWYHMTAGIHDETCRYEEQCHVSTARSSQQSQYFRCTLGWIEFYFHAYPSSLPPILVVPDSQSQSNETALPPVKGKLSRSWTHNEQLFVRCCGVITSRATLFGSEAITGVKIFLKATFLPKYPGALPSYIFYDNNCGFLKHICASGDTFFDDVGLPVDVFHFKCKHTERDEFCQTHCNPGHFCELIDSEGKWVFNSSAAEQANVWFGKFQNVAQDMPVLKYNFFLDEMIAIHNEHIVFELRSQGHMPHFQSESLLLGGFPFVSVSATTATTTTAM</sequence>
<dbReference type="Proteomes" id="UP001218218">
    <property type="component" value="Unassembled WGS sequence"/>
</dbReference>
<evidence type="ECO:0000313" key="3">
    <source>
        <dbReference type="Proteomes" id="UP001218218"/>
    </source>
</evidence>
<evidence type="ECO:0000313" key="2">
    <source>
        <dbReference type="EMBL" id="KAJ7328882.1"/>
    </source>
</evidence>
<dbReference type="EMBL" id="JARIHO010000038">
    <property type="protein sequence ID" value="KAJ7328882.1"/>
    <property type="molecule type" value="Genomic_DNA"/>
</dbReference>
<reference evidence="2" key="1">
    <citation type="submission" date="2023-03" db="EMBL/GenBank/DDBJ databases">
        <title>Massive genome expansion in bonnet fungi (Mycena s.s.) driven by repeated elements and novel gene families across ecological guilds.</title>
        <authorList>
            <consortium name="Lawrence Berkeley National Laboratory"/>
            <person name="Harder C.B."/>
            <person name="Miyauchi S."/>
            <person name="Viragh M."/>
            <person name="Kuo A."/>
            <person name="Thoen E."/>
            <person name="Andreopoulos B."/>
            <person name="Lu D."/>
            <person name="Skrede I."/>
            <person name="Drula E."/>
            <person name="Henrissat B."/>
            <person name="Morin E."/>
            <person name="Kohler A."/>
            <person name="Barry K."/>
            <person name="LaButti K."/>
            <person name="Morin E."/>
            <person name="Salamov A."/>
            <person name="Lipzen A."/>
            <person name="Mereny Z."/>
            <person name="Hegedus B."/>
            <person name="Baldrian P."/>
            <person name="Stursova M."/>
            <person name="Weitz H."/>
            <person name="Taylor A."/>
            <person name="Grigoriev I.V."/>
            <person name="Nagy L.G."/>
            <person name="Martin F."/>
            <person name="Kauserud H."/>
        </authorList>
    </citation>
    <scope>NUCLEOTIDE SEQUENCE</scope>
    <source>
        <strain evidence="2">CBHHK002</strain>
    </source>
</reference>
<dbReference type="InterPro" id="IPR041539">
    <property type="entry name" value="CxC5"/>
</dbReference>
<keyword evidence="3" id="KW-1185">Reference proteome</keyword>
<dbReference type="Pfam" id="PF18718">
    <property type="entry name" value="CxC5"/>
    <property type="match status" value="1"/>
</dbReference>
<gene>
    <name evidence="2" type="ORF">DFH08DRAFT_815635</name>
</gene>
<evidence type="ECO:0000259" key="1">
    <source>
        <dbReference type="Pfam" id="PF18718"/>
    </source>
</evidence>
<proteinExistence type="predicted"/>